<dbReference type="EMBL" id="FMWG01000008">
    <property type="protein sequence ID" value="SCZ68961.1"/>
    <property type="molecule type" value="Genomic_DNA"/>
</dbReference>
<feature type="transmembrane region" description="Helical" evidence="1">
    <location>
        <begin position="12"/>
        <end position="33"/>
    </location>
</feature>
<protein>
    <recommendedName>
        <fullName evidence="6">Membrane protein implicated in regulation of membrane protease activity</fullName>
    </recommendedName>
</protein>
<reference evidence="4 5" key="1">
    <citation type="submission" date="2016-10" db="EMBL/GenBank/DDBJ databases">
        <authorList>
            <person name="de Groot N.N."/>
        </authorList>
    </citation>
    <scope>NUCLEOTIDE SEQUENCE [LARGE SCALE GENOMIC DNA]</scope>
    <source>
        <strain evidence="4 5">U95</strain>
    </source>
</reference>
<dbReference type="Pfam" id="PF21001">
    <property type="entry name" value="YqiJ_N"/>
    <property type="match status" value="1"/>
</dbReference>
<organism evidence="4 5">
    <name type="scientific">Epibacterium ulvae</name>
    <dbReference type="NCBI Taxonomy" id="1156985"/>
    <lineage>
        <taxon>Bacteria</taxon>
        <taxon>Pseudomonadati</taxon>
        <taxon>Pseudomonadota</taxon>
        <taxon>Alphaproteobacteria</taxon>
        <taxon>Rhodobacterales</taxon>
        <taxon>Roseobacteraceae</taxon>
        <taxon>Epibacterium</taxon>
    </lineage>
</organism>
<dbReference type="STRING" id="1156985.SAMN04488118_108152"/>
<evidence type="ECO:0008006" key="6">
    <source>
        <dbReference type="Google" id="ProtNLM"/>
    </source>
</evidence>
<proteinExistence type="predicted"/>
<keyword evidence="1" id="KW-0472">Membrane</keyword>
<feature type="transmembrane region" description="Helical" evidence="1">
    <location>
        <begin position="130"/>
        <end position="149"/>
    </location>
</feature>
<evidence type="ECO:0000259" key="2">
    <source>
        <dbReference type="Pfam" id="PF07290"/>
    </source>
</evidence>
<evidence type="ECO:0000313" key="4">
    <source>
        <dbReference type="EMBL" id="SCZ68961.1"/>
    </source>
</evidence>
<dbReference type="RefSeq" id="WP_090219777.1">
    <property type="nucleotide sequence ID" value="NZ_FMWG01000008.1"/>
</dbReference>
<dbReference type="OrthoDB" id="5421421at2"/>
<feature type="domain" description="Inner membrane protein YqiJ N-terminal" evidence="3">
    <location>
        <begin position="11"/>
        <end position="147"/>
    </location>
</feature>
<dbReference type="Proteomes" id="UP000198767">
    <property type="component" value="Unassembled WGS sequence"/>
</dbReference>
<dbReference type="Pfam" id="PF07290">
    <property type="entry name" value="YqiJ_OB"/>
    <property type="match status" value="1"/>
</dbReference>
<keyword evidence="1" id="KW-0812">Transmembrane</keyword>
<accession>A0A1G5R6B1</accession>
<keyword evidence="5" id="KW-1185">Reference proteome</keyword>
<dbReference type="InterPro" id="IPR048376">
    <property type="entry name" value="YqiJ_N"/>
</dbReference>
<feature type="domain" description="Inner membrane protein YqiJ OB-fold" evidence="2">
    <location>
        <begin position="176"/>
        <end position="233"/>
    </location>
</feature>
<feature type="transmembrane region" description="Helical" evidence="1">
    <location>
        <begin position="102"/>
        <end position="124"/>
    </location>
</feature>
<dbReference type="InterPro" id="IPR010840">
    <property type="entry name" value="YqiJ_OB"/>
</dbReference>
<gene>
    <name evidence="4" type="ORF">SAMN04488118_108152</name>
</gene>
<dbReference type="AlphaFoldDB" id="A0A1G5R6B1"/>
<name>A0A1G5R6B1_9RHOB</name>
<sequence>MFDFLLLPSFLPFTTALAVVLGLTALELVMLVIGGSLMGGDAEAGLDVDGPDIADISDLDLGDLGSIEAADIEMMELDAAGGGGAAVAVGPAAWLGLGKVPFLIWLAVFLMAFGLIGTGVQFGLDRFWGLTAPLGLALPAAGATALFCARGFGAAFARLLPQTESEALSERSLGRRRGVITQGTASDGRPAEVRVIDGFGNSHHLRAVPLERGTSLAQGTEVLVMRDRRQNRYVLIPVS</sequence>
<evidence type="ECO:0000259" key="3">
    <source>
        <dbReference type="Pfam" id="PF21001"/>
    </source>
</evidence>
<evidence type="ECO:0000313" key="5">
    <source>
        <dbReference type="Proteomes" id="UP000198767"/>
    </source>
</evidence>
<keyword evidence="1" id="KW-1133">Transmembrane helix</keyword>
<evidence type="ECO:0000256" key="1">
    <source>
        <dbReference type="SAM" id="Phobius"/>
    </source>
</evidence>